<dbReference type="Proteomes" id="UP000095039">
    <property type="component" value="Unassembled WGS sequence"/>
</dbReference>
<evidence type="ECO:0000256" key="1">
    <source>
        <dbReference type="ARBA" id="ARBA00004418"/>
    </source>
</evidence>
<feature type="chain" id="PRO_5009172322" evidence="4">
    <location>
        <begin position="39"/>
        <end position="367"/>
    </location>
</feature>
<dbReference type="InterPro" id="IPR017793">
    <property type="entry name" value="ABC_transptr_urea-assoc_sub-bd"/>
</dbReference>
<dbReference type="NCBIfam" id="TIGR03427">
    <property type="entry name" value="ABC_peri_uca"/>
    <property type="match status" value="1"/>
</dbReference>
<name>A0A1E5C3D1_9GAMM</name>
<dbReference type="AlphaFoldDB" id="A0A1E5C3D1"/>
<dbReference type="PANTHER" id="PTHR30024:SF47">
    <property type="entry name" value="TAURINE-BINDING PERIPLASMIC PROTEIN"/>
    <property type="match status" value="1"/>
</dbReference>
<organism evidence="6 7">
    <name type="scientific">Enterovibrio norvegicus FF-454</name>
    <dbReference type="NCBI Taxonomy" id="1185651"/>
    <lineage>
        <taxon>Bacteria</taxon>
        <taxon>Pseudomonadati</taxon>
        <taxon>Pseudomonadota</taxon>
        <taxon>Gammaproteobacteria</taxon>
        <taxon>Vibrionales</taxon>
        <taxon>Vibrionaceae</taxon>
        <taxon>Enterovibrio</taxon>
    </lineage>
</organism>
<accession>A0A1E5C3D1</accession>
<keyword evidence="3 4" id="KW-0732">Signal</keyword>
<reference evidence="6 7" key="1">
    <citation type="journal article" date="2012" name="Science">
        <title>Ecological populations of bacteria act as socially cohesive units of antibiotic production and resistance.</title>
        <authorList>
            <person name="Cordero O.X."/>
            <person name="Wildschutte H."/>
            <person name="Kirkup B."/>
            <person name="Proehl S."/>
            <person name="Ngo L."/>
            <person name="Hussain F."/>
            <person name="Le Roux F."/>
            <person name="Mincer T."/>
            <person name="Polz M.F."/>
        </authorList>
    </citation>
    <scope>NUCLEOTIDE SEQUENCE [LARGE SCALE GENOMIC DNA]</scope>
    <source>
        <strain evidence="6 7">FF-454</strain>
    </source>
</reference>
<sequence length="367" mass="39627">MYTFSSILRNISSTRKTISRLILSVAVCFSFLSSPAIAEDKPTFRLAWSIYVGWMPWDYGNNAGIIKKWGDKYGVNIDVVQVNDYIESINQYTAGSFDATVMTNMDALTIPAASGVDSTALIVGDFSNGNDGIVLKSADKLADIKGQRVNLVELSVSHYLLARALETVDMTERDVTVVNTTDADLVPAFVTEDVTAVTTWNPLLAEIIKMPNANKVFDSSMIPGEIIDLLVVNTDTLAQHPELGKALTGAWYEIMATMQQDNEAGAKALEFMAAASGTDLAGYKDQLASTKMFYKPADAVAFTESAALKDTMAKVAEFSFKHGLLGEGAPDAGFIGIETPAGVFGDEQNITLRFNPDYMAMAADNAL</sequence>
<dbReference type="EMBL" id="AJWN02000071">
    <property type="protein sequence ID" value="OEE59993.1"/>
    <property type="molecule type" value="Genomic_DNA"/>
</dbReference>
<evidence type="ECO:0000256" key="2">
    <source>
        <dbReference type="ARBA" id="ARBA00010742"/>
    </source>
</evidence>
<dbReference type="GO" id="GO:0016301">
    <property type="term" value="F:kinase activity"/>
    <property type="evidence" value="ECO:0007669"/>
    <property type="project" value="UniProtKB-KW"/>
</dbReference>
<evidence type="ECO:0000313" key="6">
    <source>
        <dbReference type="EMBL" id="OEE59993.1"/>
    </source>
</evidence>
<evidence type="ECO:0000256" key="3">
    <source>
        <dbReference type="ARBA" id="ARBA00022729"/>
    </source>
</evidence>
<dbReference type="SUPFAM" id="SSF53850">
    <property type="entry name" value="Periplasmic binding protein-like II"/>
    <property type="match status" value="1"/>
</dbReference>
<dbReference type="GO" id="GO:0042597">
    <property type="term" value="C:periplasmic space"/>
    <property type="evidence" value="ECO:0007669"/>
    <property type="project" value="UniProtKB-SubCell"/>
</dbReference>
<comment type="caution">
    <text evidence="6">The sequence shown here is derived from an EMBL/GenBank/DDBJ whole genome shotgun (WGS) entry which is preliminary data.</text>
</comment>
<dbReference type="InterPro" id="IPR015168">
    <property type="entry name" value="SsuA/THI5"/>
</dbReference>
<keyword evidence="7" id="KW-1185">Reference proteome</keyword>
<feature type="domain" description="SsuA/THI5-like" evidence="5">
    <location>
        <begin position="73"/>
        <end position="250"/>
    </location>
</feature>
<evidence type="ECO:0000313" key="7">
    <source>
        <dbReference type="Proteomes" id="UP000095039"/>
    </source>
</evidence>
<keyword evidence="6" id="KW-0418">Kinase</keyword>
<keyword evidence="6" id="KW-0808">Transferase</keyword>
<evidence type="ECO:0000256" key="4">
    <source>
        <dbReference type="SAM" id="SignalP"/>
    </source>
</evidence>
<proteinExistence type="inferred from homology"/>
<gene>
    <name evidence="6" type="ORF">A1OK_12545</name>
</gene>
<dbReference type="Gene3D" id="3.40.190.10">
    <property type="entry name" value="Periplasmic binding protein-like II"/>
    <property type="match status" value="2"/>
</dbReference>
<dbReference type="PANTHER" id="PTHR30024">
    <property type="entry name" value="ALIPHATIC SULFONATES-BINDING PROTEIN-RELATED"/>
    <property type="match status" value="1"/>
</dbReference>
<protein>
    <submittedName>
        <fullName evidence="6">Lipid kinase</fullName>
    </submittedName>
</protein>
<evidence type="ECO:0000259" key="5">
    <source>
        <dbReference type="Pfam" id="PF09084"/>
    </source>
</evidence>
<feature type="signal peptide" evidence="4">
    <location>
        <begin position="1"/>
        <end position="38"/>
    </location>
</feature>
<comment type="similarity">
    <text evidence="2">Belongs to the bacterial solute-binding protein SsuA/TauA family.</text>
</comment>
<dbReference type="Pfam" id="PF09084">
    <property type="entry name" value="NMT1"/>
    <property type="match status" value="1"/>
</dbReference>
<dbReference type="RefSeq" id="WP_016960971.1">
    <property type="nucleotide sequence ID" value="NZ_AJWN02000071.1"/>
</dbReference>
<comment type="subcellular location">
    <subcellularLocation>
        <location evidence="1">Periplasm</location>
    </subcellularLocation>
</comment>